<feature type="transmembrane region" description="Helical" evidence="6">
    <location>
        <begin position="243"/>
        <end position="262"/>
    </location>
</feature>
<dbReference type="InterPro" id="IPR036259">
    <property type="entry name" value="MFS_trans_sf"/>
</dbReference>
<keyword evidence="2" id="KW-1003">Cell membrane</keyword>
<accession>A0ABY2RMC0</accession>
<keyword evidence="5 6" id="KW-0472">Membrane</keyword>
<evidence type="ECO:0000256" key="4">
    <source>
        <dbReference type="ARBA" id="ARBA00022989"/>
    </source>
</evidence>
<reference evidence="7 8" key="1">
    <citation type="submission" date="2019-04" db="EMBL/GenBank/DDBJ databases">
        <title>Rhodococcus oryzae sp. nov., a novel actinomycete isolated from rhizosphere soil of rice (Oryza sativa L.).</title>
        <authorList>
            <person name="Li C."/>
        </authorList>
    </citation>
    <scope>NUCLEOTIDE SEQUENCE [LARGE SCALE GENOMIC DNA]</scope>
    <source>
        <strain evidence="7 8">NEAU-CX67</strain>
    </source>
</reference>
<feature type="transmembrane region" description="Helical" evidence="6">
    <location>
        <begin position="12"/>
        <end position="33"/>
    </location>
</feature>
<keyword evidence="4 6" id="KW-1133">Transmembrane helix</keyword>
<dbReference type="EMBL" id="SUMD01000003">
    <property type="protein sequence ID" value="TJZ79437.1"/>
    <property type="molecule type" value="Genomic_DNA"/>
</dbReference>
<dbReference type="SUPFAM" id="SSF103473">
    <property type="entry name" value="MFS general substrate transporter"/>
    <property type="match status" value="1"/>
</dbReference>
<evidence type="ECO:0000256" key="3">
    <source>
        <dbReference type="ARBA" id="ARBA00022692"/>
    </source>
</evidence>
<sequence length="394" mass="39239">MRGKLRSRLGFAFLLSGPVADSAIVVIVAALVVSAGGDAALLALAFGARCVGILGAGIIAGTLADRLDKRAIILSTYAGRCALIAVLPALAGGLHILPVMIALGVCSGLSQPAAATAVYLSVPREDRAGQLATWHSLSLTVQVVSPAAAALLISATGPTVSAFLLVAAVAVGATAACAVASSPMRTDAPAGLVQDTRAGFRFIRDSQWLRTVILVSAAQTALPVPAWLLIVNAGSGERWFAGAQGYLMALFALGGIVATRLLGKRIPSRAAQSALLAQGAICVGLVALSVFPPFAVMALVALLVGAAIRLGSVWADVLVATQVPEAMLGRVAGLGATLANVCMPVGFMVAGALQAPLGPAATAGLAAAASAAITAVGVMRVSAPARALPVRSTV</sequence>
<keyword evidence="3 6" id="KW-0812">Transmembrane</keyword>
<feature type="transmembrane region" description="Helical" evidence="6">
    <location>
        <begin position="39"/>
        <end position="64"/>
    </location>
</feature>
<evidence type="ECO:0000256" key="1">
    <source>
        <dbReference type="ARBA" id="ARBA00004651"/>
    </source>
</evidence>
<evidence type="ECO:0000256" key="5">
    <source>
        <dbReference type="ARBA" id="ARBA00023136"/>
    </source>
</evidence>
<evidence type="ECO:0000256" key="2">
    <source>
        <dbReference type="ARBA" id="ARBA00022475"/>
    </source>
</evidence>
<protein>
    <submittedName>
        <fullName evidence="7">MFS transporter</fullName>
    </submittedName>
</protein>
<name>A0ABY2RMC0_9NOCA</name>
<feature type="transmembrane region" description="Helical" evidence="6">
    <location>
        <begin position="331"/>
        <end position="353"/>
    </location>
</feature>
<feature type="transmembrane region" description="Helical" evidence="6">
    <location>
        <begin position="359"/>
        <end position="381"/>
    </location>
</feature>
<proteinExistence type="predicted"/>
<dbReference type="Proteomes" id="UP000305109">
    <property type="component" value="Unassembled WGS sequence"/>
</dbReference>
<evidence type="ECO:0000256" key="6">
    <source>
        <dbReference type="SAM" id="Phobius"/>
    </source>
</evidence>
<gene>
    <name evidence="7" type="ORF">FCG67_07330</name>
</gene>
<feature type="transmembrane region" description="Helical" evidence="6">
    <location>
        <begin position="160"/>
        <end position="180"/>
    </location>
</feature>
<comment type="caution">
    <text evidence="7">The sequence shown here is derived from an EMBL/GenBank/DDBJ whole genome shotgun (WGS) entry which is preliminary data.</text>
</comment>
<comment type="subcellular location">
    <subcellularLocation>
        <location evidence="1">Cell membrane</location>
        <topology evidence="1">Multi-pass membrane protein</topology>
    </subcellularLocation>
</comment>
<feature type="transmembrane region" description="Helical" evidence="6">
    <location>
        <begin position="274"/>
        <end position="291"/>
    </location>
</feature>
<evidence type="ECO:0000313" key="7">
    <source>
        <dbReference type="EMBL" id="TJZ79437.1"/>
    </source>
</evidence>
<dbReference type="RefSeq" id="WP_136908537.1">
    <property type="nucleotide sequence ID" value="NZ_SUMD01000003.1"/>
</dbReference>
<dbReference type="Pfam" id="PF07690">
    <property type="entry name" value="MFS_1"/>
    <property type="match status" value="1"/>
</dbReference>
<dbReference type="InterPro" id="IPR011701">
    <property type="entry name" value="MFS"/>
</dbReference>
<feature type="transmembrane region" description="Helical" evidence="6">
    <location>
        <begin position="297"/>
        <end position="319"/>
    </location>
</feature>
<dbReference type="PANTHER" id="PTHR23513">
    <property type="entry name" value="INTEGRAL MEMBRANE EFFLUX PROTEIN-RELATED"/>
    <property type="match status" value="1"/>
</dbReference>
<dbReference type="PANTHER" id="PTHR23513:SF11">
    <property type="entry name" value="STAPHYLOFERRIN A TRANSPORTER"/>
    <property type="match status" value="1"/>
</dbReference>
<feature type="transmembrane region" description="Helical" evidence="6">
    <location>
        <begin position="211"/>
        <end position="231"/>
    </location>
</feature>
<organism evidence="7 8">
    <name type="scientific">Rhodococcus oryzae</name>
    <dbReference type="NCBI Taxonomy" id="2571143"/>
    <lineage>
        <taxon>Bacteria</taxon>
        <taxon>Bacillati</taxon>
        <taxon>Actinomycetota</taxon>
        <taxon>Actinomycetes</taxon>
        <taxon>Mycobacteriales</taxon>
        <taxon>Nocardiaceae</taxon>
        <taxon>Rhodococcus</taxon>
    </lineage>
</organism>
<dbReference type="Gene3D" id="1.20.1250.20">
    <property type="entry name" value="MFS general substrate transporter like domains"/>
    <property type="match status" value="1"/>
</dbReference>
<evidence type="ECO:0000313" key="8">
    <source>
        <dbReference type="Proteomes" id="UP000305109"/>
    </source>
</evidence>
<keyword evidence="8" id="KW-1185">Reference proteome</keyword>